<feature type="non-terminal residue" evidence="2">
    <location>
        <position position="1"/>
    </location>
</feature>
<name>A0AAD3HH69_9CHLO</name>
<accession>A0AAD3HH69</accession>
<evidence type="ECO:0000313" key="3">
    <source>
        <dbReference type="Proteomes" id="UP001054857"/>
    </source>
</evidence>
<evidence type="ECO:0000256" key="1">
    <source>
        <dbReference type="SAM" id="MobiDB-lite"/>
    </source>
</evidence>
<sequence length="618" mass="64006">MASFGDGWHAQPEPTELTRRDADPANQFAKIQRRHCVAAHLNLPAYLLGPRVANQAHQFGRRPCLRGPHAPLLQKAATARERGNPSFMLSSARTSLPTGVTCAEVGSNGESNTGNVASSSPPIFANSRNAAAGFSGGSSRTSVGPTFTGTSRPQSTNHDPPRQQPATTPPPALSEPSTPLNKAPLPSAQGDEEEAAWSRLIQVSCRYFFEEAGYQSAQAGSAEEAKRAQAIRALRGKLAAATDALDVYDIAERLTSCTAAAAAAAAAGGDGGYGAVARSAAGSDLEELQRCTIFGPLLATPGVISAQQLLASRAVLLLAAQVRLAMPPPGDVSSSSSSNSAAAAAASSGGSCTSSSNHGSAARAGKQVGEQGGQGSEGPRGKHAKQQQQRQQQQPKPAQRSQPQQPPHQSRGAEEGSSKERDISGGGGPDASAAAASANSGSDPEFRTCPRRMCLAASLAQSVLLRCGAGALLVRELQALAYMVAHMQCAALSRRSAPFEGALDPLASLTTPDRLTRLVRTLSARSASYLGLTNLASLHVAALRPAISSTTRMRGDIAPAVQSSSSNAGVTGTNDPWVNLRQAYRQNFETMCATLKDPVPDEKLCAIEEVLFGRAGGR</sequence>
<feature type="compositionally biased region" description="Basic and acidic residues" evidence="1">
    <location>
        <begin position="411"/>
        <end position="423"/>
    </location>
</feature>
<feature type="region of interest" description="Disordered" evidence="1">
    <location>
        <begin position="1"/>
        <end position="21"/>
    </location>
</feature>
<feature type="compositionally biased region" description="Low complexity" evidence="1">
    <location>
        <begin position="333"/>
        <end position="369"/>
    </location>
</feature>
<feature type="region of interest" description="Disordered" evidence="1">
    <location>
        <begin position="100"/>
        <end position="193"/>
    </location>
</feature>
<protein>
    <submittedName>
        <fullName evidence="2">Uncharacterized protein</fullName>
    </submittedName>
</protein>
<feature type="compositionally biased region" description="Polar residues" evidence="1">
    <location>
        <begin position="108"/>
        <end position="129"/>
    </location>
</feature>
<keyword evidence="3" id="KW-1185">Reference proteome</keyword>
<reference evidence="2 3" key="1">
    <citation type="journal article" date="2021" name="Sci. Rep.">
        <title>Genome sequencing of the multicellular alga Astrephomene provides insights into convergent evolution of germ-soma differentiation.</title>
        <authorList>
            <person name="Yamashita S."/>
            <person name="Yamamoto K."/>
            <person name="Matsuzaki R."/>
            <person name="Suzuki S."/>
            <person name="Yamaguchi H."/>
            <person name="Hirooka S."/>
            <person name="Minakuchi Y."/>
            <person name="Miyagishima S."/>
            <person name="Kawachi M."/>
            <person name="Toyoda A."/>
            <person name="Nozaki H."/>
        </authorList>
    </citation>
    <scope>NUCLEOTIDE SEQUENCE [LARGE SCALE GENOMIC DNA]</scope>
    <source>
        <strain evidence="2 3">NIES-4017</strain>
    </source>
</reference>
<feature type="region of interest" description="Disordered" evidence="1">
    <location>
        <begin position="328"/>
        <end position="445"/>
    </location>
</feature>
<proteinExistence type="predicted"/>
<feature type="compositionally biased region" description="Low complexity" evidence="1">
    <location>
        <begin position="386"/>
        <end position="410"/>
    </location>
</feature>
<feature type="compositionally biased region" description="Polar residues" evidence="1">
    <location>
        <begin position="137"/>
        <end position="158"/>
    </location>
</feature>
<dbReference type="AlphaFoldDB" id="A0AAD3HH69"/>
<comment type="caution">
    <text evidence="2">The sequence shown here is derived from an EMBL/GenBank/DDBJ whole genome shotgun (WGS) entry which is preliminary data.</text>
</comment>
<dbReference type="EMBL" id="BMAR01000001">
    <property type="protein sequence ID" value="GFR40503.1"/>
    <property type="molecule type" value="Genomic_DNA"/>
</dbReference>
<dbReference type="Proteomes" id="UP001054857">
    <property type="component" value="Unassembled WGS sequence"/>
</dbReference>
<feature type="compositionally biased region" description="Low complexity" evidence="1">
    <location>
        <begin position="430"/>
        <end position="443"/>
    </location>
</feature>
<evidence type="ECO:0000313" key="2">
    <source>
        <dbReference type="EMBL" id="GFR40503.1"/>
    </source>
</evidence>
<organism evidence="2 3">
    <name type="scientific">Astrephomene gubernaculifera</name>
    <dbReference type="NCBI Taxonomy" id="47775"/>
    <lineage>
        <taxon>Eukaryota</taxon>
        <taxon>Viridiplantae</taxon>
        <taxon>Chlorophyta</taxon>
        <taxon>core chlorophytes</taxon>
        <taxon>Chlorophyceae</taxon>
        <taxon>CS clade</taxon>
        <taxon>Chlamydomonadales</taxon>
        <taxon>Astrephomenaceae</taxon>
        <taxon>Astrephomene</taxon>
    </lineage>
</organism>
<gene>
    <name evidence="2" type="ORF">Agub_g1072</name>
</gene>